<dbReference type="InterPro" id="IPR001977">
    <property type="entry name" value="Depp_CoAkinase"/>
</dbReference>
<dbReference type="EMBL" id="JAEKNQ010000010">
    <property type="protein sequence ID" value="MBJ7601901.1"/>
    <property type="molecule type" value="Genomic_DNA"/>
</dbReference>
<keyword evidence="3" id="KW-0963">Cytoplasm</keyword>
<accession>A0A934K580</accession>
<dbReference type="PANTHER" id="PTHR10695">
    <property type="entry name" value="DEPHOSPHO-COA KINASE-RELATED"/>
    <property type="match status" value="1"/>
</dbReference>
<evidence type="ECO:0000256" key="3">
    <source>
        <dbReference type="HAMAP-Rule" id="MF_00376"/>
    </source>
</evidence>
<dbReference type="AlphaFoldDB" id="A0A934K580"/>
<proteinExistence type="inferred from homology"/>
<dbReference type="Pfam" id="PF01121">
    <property type="entry name" value="CoaE"/>
    <property type="match status" value="1"/>
</dbReference>
<dbReference type="NCBIfam" id="TIGR00152">
    <property type="entry name" value="dephospho-CoA kinase"/>
    <property type="match status" value="1"/>
</dbReference>
<dbReference type="Proteomes" id="UP000620075">
    <property type="component" value="Unassembled WGS sequence"/>
</dbReference>
<dbReference type="GO" id="GO:0015937">
    <property type="term" value="P:coenzyme A biosynthetic process"/>
    <property type="evidence" value="ECO:0007669"/>
    <property type="project" value="UniProtKB-UniRule"/>
</dbReference>
<evidence type="ECO:0000256" key="4">
    <source>
        <dbReference type="NCBIfam" id="TIGR00152"/>
    </source>
</evidence>
<dbReference type="PANTHER" id="PTHR10695:SF46">
    <property type="entry name" value="BIFUNCTIONAL COENZYME A SYNTHASE-RELATED"/>
    <property type="match status" value="1"/>
</dbReference>
<keyword evidence="3" id="KW-0173">Coenzyme A biosynthesis</keyword>
<dbReference type="SUPFAM" id="SSF52540">
    <property type="entry name" value="P-loop containing nucleoside triphosphate hydrolases"/>
    <property type="match status" value="1"/>
</dbReference>
<evidence type="ECO:0000313" key="6">
    <source>
        <dbReference type="Proteomes" id="UP000620075"/>
    </source>
</evidence>
<dbReference type="RefSeq" id="WP_338176284.1">
    <property type="nucleotide sequence ID" value="NZ_JAEKNQ010000010.1"/>
</dbReference>
<sequence length="200" mass="21375">MKVVGLTGGIGTGKSAAAELLVRRGLPVIDADKAARAVQAAGSQGLAELASEFGSGILTGTGDLDRQALAAQAFGDPERLARLNAIVHPRVRAWMAERQRELEERGERVVVLSIPLLYEARGAEGFSAVMVIYAPRATQLRRLVEQRGMTPADAEARIAAQLPIEEKRLLTPYVIDNSGPLDRLAAEVDRVWSQVAASLA</sequence>
<comment type="similarity">
    <text evidence="3">Belongs to the CoaE family.</text>
</comment>
<dbReference type="InterPro" id="IPR027417">
    <property type="entry name" value="P-loop_NTPase"/>
</dbReference>
<comment type="subcellular location">
    <subcellularLocation>
        <location evidence="3">Cytoplasm</location>
    </subcellularLocation>
</comment>
<comment type="pathway">
    <text evidence="3">Cofactor biosynthesis; coenzyme A biosynthesis; CoA from (R)-pantothenate: step 5/5.</text>
</comment>
<protein>
    <recommendedName>
        <fullName evidence="3 4">Dephospho-CoA kinase</fullName>
        <ecNumber evidence="3 4">2.7.1.24</ecNumber>
    </recommendedName>
    <alternativeName>
        <fullName evidence="3">Dephosphocoenzyme A kinase</fullName>
    </alternativeName>
</protein>
<name>A0A934K580_9BACT</name>
<dbReference type="HAMAP" id="MF_00376">
    <property type="entry name" value="Dephospho_CoA_kinase"/>
    <property type="match status" value="1"/>
</dbReference>
<comment type="catalytic activity">
    <reaction evidence="3">
        <text>3'-dephospho-CoA + ATP = ADP + CoA + H(+)</text>
        <dbReference type="Rhea" id="RHEA:18245"/>
        <dbReference type="ChEBI" id="CHEBI:15378"/>
        <dbReference type="ChEBI" id="CHEBI:30616"/>
        <dbReference type="ChEBI" id="CHEBI:57287"/>
        <dbReference type="ChEBI" id="CHEBI:57328"/>
        <dbReference type="ChEBI" id="CHEBI:456216"/>
        <dbReference type="EC" id="2.7.1.24"/>
    </reaction>
</comment>
<feature type="binding site" evidence="3">
    <location>
        <begin position="11"/>
        <end position="16"/>
    </location>
    <ligand>
        <name>ATP</name>
        <dbReference type="ChEBI" id="CHEBI:30616"/>
    </ligand>
</feature>
<keyword evidence="1 3" id="KW-0547">Nucleotide-binding</keyword>
<dbReference type="GO" id="GO:0004140">
    <property type="term" value="F:dephospho-CoA kinase activity"/>
    <property type="evidence" value="ECO:0007669"/>
    <property type="project" value="UniProtKB-UniRule"/>
</dbReference>
<comment type="function">
    <text evidence="3">Catalyzes the phosphorylation of the 3'-hydroxyl group of dephosphocoenzyme A to form coenzyme A.</text>
</comment>
<dbReference type="GO" id="GO:0005524">
    <property type="term" value="F:ATP binding"/>
    <property type="evidence" value="ECO:0007669"/>
    <property type="project" value="UniProtKB-UniRule"/>
</dbReference>
<dbReference type="GO" id="GO:0005737">
    <property type="term" value="C:cytoplasm"/>
    <property type="evidence" value="ECO:0007669"/>
    <property type="project" value="UniProtKB-SubCell"/>
</dbReference>
<dbReference type="PROSITE" id="PS51219">
    <property type="entry name" value="DPCK"/>
    <property type="match status" value="1"/>
</dbReference>
<comment type="caution">
    <text evidence="5">The sequence shown here is derived from an EMBL/GenBank/DDBJ whole genome shotgun (WGS) entry which is preliminary data.</text>
</comment>
<gene>
    <name evidence="3" type="primary">coaE</name>
    <name evidence="5" type="ORF">JF888_01675</name>
</gene>
<evidence type="ECO:0000256" key="2">
    <source>
        <dbReference type="ARBA" id="ARBA00022840"/>
    </source>
</evidence>
<reference evidence="5 6" key="1">
    <citation type="submission" date="2020-10" db="EMBL/GenBank/DDBJ databases">
        <title>Ca. Dormibacterota MAGs.</title>
        <authorList>
            <person name="Montgomery K."/>
        </authorList>
    </citation>
    <scope>NUCLEOTIDE SEQUENCE [LARGE SCALE GENOMIC DNA]</scope>
    <source>
        <strain evidence="5">SC8811_S16_3</strain>
    </source>
</reference>
<keyword evidence="2 3" id="KW-0067">ATP-binding</keyword>
<dbReference type="CDD" id="cd02022">
    <property type="entry name" value="DPCK"/>
    <property type="match status" value="1"/>
</dbReference>
<evidence type="ECO:0000313" key="5">
    <source>
        <dbReference type="EMBL" id="MBJ7601901.1"/>
    </source>
</evidence>
<dbReference type="Gene3D" id="3.40.50.300">
    <property type="entry name" value="P-loop containing nucleotide triphosphate hydrolases"/>
    <property type="match status" value="1"/>
</dbReference>
<evidence type="ECO:0000256" key="1">
    <source>
        <dbReference type="ARBA" id="ARBA00022741"/>
    </source>
</evidence>
<organism evidence="5 6">
    <name type="scientific">Candidatus Dormiibacter inghamiae</name>
    <dbReference type="NCBI Taxonomy" id="3127013"/>
    <lineage>
        <taxon>Bacteria</taxon>
        <taxon>Bacillati</taxon>
        <taxon>Candidatus Dormiibacterota</taxon>
        <taxon>Candidatus Dormibacteria</taxon>
        <taxon>Candidatus Dormibacterales</taxon>
        <taxon>Candidatus Dormibacteraceae</taxon>
        <taxon>Candidatus Dormiibacter</taxon>
    </lineage>
</organism>
<keyword evidence="3 5" id="KW-0808">Transferase</keyword>
<dbReference type="EC" id="2.7.1.24" evidence="3 4"/>
<keyword evidence="3 5" id="KW-0418">Kinase</keyword>